<feature type="signal peptide" evidence="2">
    <location>
        <begin position="1"/>
        <end position="38"/>
    </location>
</feature>
<sequence length="298" mass="31325">MTGMRSAARGAAPPKARAPGFTALIAAAALSVTGCAQGAGDPSLASDSASAADVADSSDGAESGASSAESGAASSESEPDSGASSSPAAEDAESESEPEELLEEQEIAEILLTESELPFTPDRHSTFTGLDFFQEQLAVEEDIYAENFGDGACAAAMDRVNAELVGESPQGGVVQEYEHQLEDRTESLYVWMLGLEEPQDSAAVWDQVLDACAGTPLRGETDSVQVKPFEAQEFEGIELDMDVHNGEDMVEVLGYSASVDYGRHLLMVSAANMEAETFSTIVELQAEKLAAYRYENAD</sequence>
<protein>
    <recommendedName>
        <fullName evidence="5">PknH-like extracellular domain-containing protein</fullName>
    </recommendedName>
</protein>
<accession>A0ABR9J6P6</accession>
<dbReference type="PROSITE" id="PS51257">
    <property type="entry name" value="PROKAR_LIPOPROTEIN"/>
    <property type="match status" value="1"/>
</dbReference>
<evidence type="ECO:0000313" key="3">
    <source>
        <dbReference type="EMBL" id="MBE1514671.1"/>
    </source>
</evidence>
<dbReference type="RefSeq" id="WP_192591392.1">
    <property type="nucleotide sequence ID" value="NZ_JADBEE010000001.1"/>
</dbReference>
<proteinExistence type="predicted"/>
<keyword evidence="4" id="KW-1185">Reference proteome</keyword>
<gene>
    <name evidence="3" type="ORF">H4W26_001426</name>
</gene>
<dbReference type="EMBL" id="JADBEE010000001">
    <property type="protein sequence ID" value="MBE1514671.1"/>
    <property type="molecule type" value="Genomic_DNA"/>
</dbReference>
<reference evidence="3 4" key="1">
    <citation type="submission" date="2020-10" db="EMBL/GenBank/DDBJ databases">
        <title>Sequencing the genomes of 1000 actinobacteria strains.</title>
        <authorList>
            <person name="Klenk H.-P."/>
        </authorList>
    </citation>
    <scope>NUCLEOTIDE SEQUENCE [LARGE SCALE GENOMIC DNA]</scope>
    <source>
        <strain evidence="3 4">DSM 15474</strain>
    </source>
</reference>
<name>A0ABR9J6P6_9MICC</name>
<evidence type="ECO:0000313" key="4">
    <source>
        <dbReference type="Proteomes" id="UP000636579"/>
    </source>
</evidence>
<organism evidence="3 4">
    <name type="scientific">Nesterenkonia halotolerans</name>
    <dbReference type="NCBI Taxonomy" id="225325"/>
    <lineage>
        <taxon>Bacteria</taxon>
        <taxon>Bacillati</taxon>
        <taxon>Actinomycetota</taxon>
        <taxon>Actinomycetes</taxon>
        <taxon>Micrococcales</taxon>
        <taxon>Micrococcaceae</taxon>
        <taxon>Nesterenkonia</taxon>
    </lineage>
</organism>
<feature type="compositionally biased region" description="Acidic residues" evidence="1">
    <location>
        <begin position="90"/>
        <end position="103"/>
    </location>
</feature>
<keyword evidence="2" id="KW-0732">Signal</keyword>
<comment type="caution">
    <text evidence="3">The sequence shown here is derived from an EMBL/GenBank/DDBJ whole genome shotgun (WGS) entry which is preliminary data.</text>
</comment>
<evidence type="ECO:0008006" key="5">
    <source>
        <dbReference type="Google" id="ProtNLM"/>
    </source>
</evidence>
<evidence type="ECO:0000256" key="2">
    <source>
        <dbReference type="SAM" id="SignalP"/>
    </source>
</evidence>
<evidence type="ECO:0000256" key="1">
    <source>
        <dbReference type="SAM" id="MobiDB-lite"/>
    </source>
</evidence>
<feature type="region of interest" description="Disordered" evidence="1">
    <location>
        <begin position="36"/>
        <end position="103"/>
    </location>
</feature>
<feature type="compositionally biased region" description="Low complexity" evidence="1">
    <location>
        <begin position="38"/>
        <end position="89"/>
    </location>
</feature>
<dbReference type="Proteomes" id="UP000636579">
    <property type="component" value="Unassembled WGS sequence"/>
</dbReference>
<feature type="chain" id="PRO_5046736826" description="PknH-like extracellular domain-containing protein" evidence="2">
    <location>
        <begin position="39"/>
        <end position="298"/>
    </location>
</feature>